<evidence type="ECO:0000256" key="2">
    <source>
        <dbReference type="ARBA" id="ARBA00023203"/>
    </source>
</evidence>
<dbReference type="Gene3D" id="1.20.58.60">
    <property type="match status" value="1"/>
</dbReference>
<keyword evidence="4" id="KW-1185">Reference proteome</keyword>
<dbReference type="Proteomes" id="UP000694419">
    <property type="component" value="Unplaced"/>
</dbReference>
<dbReference type="SMART" id="SM00150">
    <property type="entry name" value="SPEC"/>
    <property type="match status" value="1"/>
</dbReference>
<dbReference type="FunFam" id="1.20.58.60:FF:000006">
    <property type="entry name" value="Spectrin alpha chain, non-erythrocytic 1"/>
    <property type="match status" value="1"/>
</dbReference>
<dbReference type="PANTHER" id="PTHR11915">
    <property type="entry name" value="SPECTRIN/FILAMIN RELATED CYTOSKELETAL PROTEIN"/>
    <property type="match status" value="1"/>
</dbReference>
<dbReference type="FunFam" id="1.20.5.170:FF:000014">
    <property type="entry name" value="Spectrin alpha chain, non-erythrocytic 1"/>
    <property type="match status" value="1"/>
</dbReference>
<proteinExistence type="predicted"/>
<accession>A0A8C3JNR6</accession>
<name>A0A8C3JNR6_9CHAR</name>
<dbReference type="InterPro" id="IPR002017">
    <property type="entry name" value="Spectrin_repeat"/>
</dbReference>
<dbReference type="Ensembl" id="ENSCPGT00000010567.1">
    <property type="protein sequence ID" value="ENSCPGP00000009634.1"/>
    <property type="gene ID" value="ENSCPGG00000006837.1"/>
</dbReference>
<dbReference type="GO" id="GO:0003779">
    <property type="term" value="F:actin binding"/>
    <property type="evidence" value="ECO:0007669"/>
    <property type="project" value="UniProtKB-KW"/>
</dbReference>
<dbReference type="InterPro" id="IPR018159">
    <property type="entry name" value="Spectrin/alpha-actinin"/>
</dbReference>
<keyword evidence="1" id="KW-0677">Repeat</keyword>
<evidence type="ECO:0000313" key="3">
    <source>
        <dbReference type="Ensembl" id="ENSCPGP00000009634.1"/>
    </source>
</evidence>
<reference evidence="3" key="1">
    <citation type="submission" date="2025-08" db="UniProtKB">
        <authorList>
            <consortium name="Ensembl"/>
        </authorList>
    </citation>
    <scope>IDENTIFICATION</scope>
</reference>
<sequence length="214" mass="25748">MDPFLPYHCFIIQTICIYFGFQKMDPSGVKVLETAEDIQERRQQVLDRYHRFKELSSLRRQKLEDSYRFQFFQRDADELEKWIQEKLQIASDENYKDPSNLQGKLQKHQAFEAEVQANSGAIIKLDETGNQMINEGHFASETIRTRLQELHRLWELLLEKMREKGVKLLQAQKLVQYLRECEDVLDWINDKVYYYLPLLDGKFDVFVWKFSIKR</sequence>
<dbReference type="Gene3D" id="1.20.5.170">
    <property type="match status" value="1"/>
</dbReference>
<evidence type="ECO:0000256" key="1">
    <source>
        <dbReference type="ARBA" id="ARBA00022737"/>
    </source>
</evidence>
<reference evidence="3" key="2">
    <citation type="submission" date="2025-09" db="UniProtKB">
        <authorList>
            <consortium name="Ensembl"/>
        </authorList>
    </citation>
    <scope>IDENTIFICATION</scope>
</reference>
<keyword evidence="2" id="KW-0009">Actin-binding</keyword>
<dbReference type="CDD" id="cd00176">
    <property type="entry name" value="SPEC"/>
    <property type="match status" value="1"/>
</dbReference>
<dbReference type="AlphaFoldDB" id="A0A8C3JNR6"/>
<protein>
    <submittedName>
        <fullName evidence="3">Uncharacterized protein</fullName>
    </submittedName>
</protein>
<evidence type="ECO:0000313" key="4">
    <source>
        <dbReference type="Proteomes" id="UP000694419"/>
    </source>
</evidence>
<dbReference type="SUPFAM" id="SSF46966">
    <property type="entry name" value="Spectrin repeat"/>
    <property type="match status" value="1"/>
</dbReference>
<dbReference type="Pfam" id="PF00435">
    <property type="entry name" value="Spectrin"/>
    <property type="match status" value="1"/>
</dbReference>
<organism evidence="3 4">
    <name type="scientific">Calidris pygmaea</name>
    <name type="common">Spoon-billed sandpiper</name>
    <dbReference type="NCBI Taxonomy" id="425635"/>
    <lineage>
        <taxon>Eukaryota</taxon>
        <taxon>Metazoa</taxon>
        <taxon>Chordata</taxon>
        <taxon>Craniata</taxon>
        <taxon>Vertebrata</taxon>
        <taxon>Euteleostomi</taxon>
        <taxon>Archelosauria</taxon>
        <taxon>Archosauria</taxon>
        <taxon>Dinosauria</taxon>
        <taxon>Saurischia</taxon>
        <taxon>Theropoda</taxon>
        <taxon>Coelurosauria</taxon>
        <taxon>Aves</taxon>
        <taxon>Neognathae</taxon>
        <taxon>Neoaves</taxon>
        <taxon>Charadriiformes</taxon>
        <taxon>Scolopacidae</taxon>
        <taxon>Calidris</taxon>
    </lineage>
</organism>